<feature type="compositionally biased region" description="Polar residues" evidence="1">
    <location>
        <begin position="126"/>
        <end position="139"/>
    </location>
</feature>
<protein>
    <recommendedName>
        <fullName evidence="4">DUF4226 domain-containing protein</fullName>
    </recommendedName>
</protein>
<evidence type="ECO:0008006" key="4">
    <source>
        <dbReference type="Google" id="ProtNLM"/>
    </source>
</evidence>
<comment type="caution">
    <text evidence="2">The sequence shown here is derived from an EMBL/GenBank/DDBJ whole genome shotgun (WGS) entry which is preliminary data.</text>
</comment>
<proteinExistence type="predicted"/>
<feature type="compositionally biased region" description="Basic and acidic residues" evidence="1">
    <location>
        <begin position="95"/>
        <end position="115"/>
    </location>
</feature>
<dbReference type="EMBL" id="MVHG01000127">
    <property type="protein sequence ID" value="ORA07731.1"/>
    <property type="molecule type" value="Genomic_DNA"/>
</dbReference>
<dbReference type="AlphaFoldDB" id="A0A1W9Z5T9"/>
<feature type="compositionally biased region" description="Basic and acidic residues" evidence="1">
    <location>
        <begin position="1"/>
        <end position="17"/>
    </location>
</feature>
<evidence type="ECO:0000313" key="3">
    <source>
        <dbReference type="Proteomes" id="UP000192707"/>
    </source>
</evidence>
<gene>
    <name evidence="2" type="ORF">BST14_26595</name>
</gene>
<name>A0A1W9Z5T9_MYCAI</name>
<feature type="compositionally biased region" description="Basic and acidic residues" evidence="1">
    <location>
        <begin position="38"/>
        <end position="56"/>
    </location>
</feature>
<feature type="region of interest" description="Disordered" evidence="1">
    <location>
        <begin position="1"/>
        <end position="139"/>
    </location>
</feature>
<feature type="compositionally biased region" description="Basic and acidic residues" evidence="1">
    <location>
        <begin position="67"/>
        <end position="80"/>
    </location>
</feature>
<dbReference type="Proteomes" id="UP000192707">
    <property type="component" value="Unassembled WGS sequence"/>
</dbReference>
<organism evidence="2 3">
    <name type="scientific">Mycobacterium arosiense ATCC BAA-1401 = DSM 45069</name>
    <dbReference type="NCBI Taxonomy" id="1265311"/>
    <lineage>
        <taxon>Bacteria</taxon>
        <taxon>Bacillati</taxon>
        <taxon>Actinomycetota</taxon>
        <taxon>Actinomycetes</taxon>
        <taxon>Mycobacteriales</taxon>
        <taxon>Mycobacteriaceae</taxon>
        <taxon>Mycobacterium</taxon>
        <taxon>Mycobacterium avium complex (MAC)</taxon>
    </lineage>
</organism>
<accession>A0A1W9Z5T9</accession>
<evidence type="ECO:0000256" key="1">
    <source>
        <dbReference type="SAM" id="MobiDB-lite"/>
    </source>
</evidence>
<sequence>MDARRDAQVPDPWERAARAGQRIEQLRRRRAESAAGEHSSEDSVDRARRHAQDAMDRAVNAHIAASRGHDQAARAHERAANHLQRAAMEGLGDPEQLRDEADEHWRAAADNHRSAVELAQAEDPAKSSSSGQSDVRNLL</sequence>
<keyword evidence="3" id="KW-1185">Reference proteome</keyword>
<reference evidence="2 3" key="1">
    <citation type="submission" date="2016-12" db="EMBL/GenBank/DDBJ databases">
        <title>The new phylogeny of genus Mycobacterium.</title>
        <authorList>
            <person name="Tortoli E."/>
            <person name="Trovato A."/>
            <person name="Cirillo D.M."/>
        </authorList>
    </citation>
    <scope>NUCLEOTIDE SEQUENCE [LARGE SCALE GENOMIC DNA]</scope>
    <source>
        <strain evidence="2 3">DSM 45069</strain>
    </source>
</reference>
<evidence type="ECO:0000313" key="2">
    <source>
        <dbReference type="EMBL" id="ORA07731.1"/>
    </source>
</evidence>